<keyword evidence="7" id="KW-1185">Reference proteome</keyword>
<evidence type="ECO:0000313" key="7">
    <source>
        <dbReference type="Proteomes" id="UP000076154"/>
    </source>
</evidence>
<sequence length="500" mass="55940">MSIPDRLLLMSRGGKHIPSYEDNAMAWNAAWEEVGATQTKMMMDPSRRIAAGGGIGDASNSIFRTYRSHYGYLCELQYRLAGTVTLQIAAGFEGRWRAATVRRDHILEGHIRVAVMGMEDYRGVCGDITLASLEKNNGEGFLKLLRVYLHDDLSSIPSTPITFPYNSTSGIPMPIQENNAWFANIDIVRDIYICQFLLYTLEAWMNKPRPLPSQLGKTSFSQPNDMEVMKLVKGAIGPSIAKELKQAFRSMYASAIRRCESCDTPESSTRYMQCRGCADIPNRRTSYCSKKRQRDDWPRHKQFCGKKLTIETARNTALAPQRLASVNLNTAQIQIGPTVGGYKRSPALIAQVLQLNAHPGVDYVLGLGSGQNTAVSLESNPRIQNGIRTIRDRAIITGDRSAAAALGQFLVVFGLKNAKEPSAKQMTWQTVMDQLALEYGEDIRKDMHILMVIYSLTQVTEVEMHLAGQEIHDVSVLPPGWEMLEFLYKKRVPEGSDFYI</sequence>
<evidence type="ECO:0000256" key="2">
    <source>
        <dbReference type="ARBA" id="ARBA00022771"/>
    </source>
</evidence>
<dbReference type="Gene3D" id="6.10.140.2220">
    <property type="match status" value="1"/>
</dbReference>
<feature type="domain" description="MYND-type" evidence="5">
    <location>
        <begin position="259"/>
        <end position="304"/>
    </location>
</feature>
<keyword evidence="3" id="KW-0862">Zinc</keyword>
<evidence type="ECO:0000256" key="1">
    <source>
        <dbReference type="ARBA" id="ARBA00022723"/>
    </source>
</evidence>
<keyword evidence="1" id="KW-0479">Metal-binding</keyword>
<keyword evidence="2 4" id="KW-0863">Zinc-finger</keyword>
<name>A0A369JHW3_HYPMA</name>
<organism evidence="6 7">
    <name type="scientific">Hypsizygus marmoreus</name>
    <name type="common">White beech mushroom</name>
    <name type="synonym">Agaricus marmoreus</name>
    <dbReference type="NCBI Taxonomy" id="39966"/>
    <lineage>
        <taxon>Eukaryota</taxon>
        <taxon>Fungi</taxon>
        <taxon>Dikarya</taxon>
        <taxon>Basidiomycota</taxon>
        <taxon>Agaricomycotina</taxon>
        <taxon>Agaricomycetes</taxon>
        <taxon>Agaricomycetidae</taxon>
        <taxon>Agaricales</taxon>
        <taxon>Tricholomatineae</taxon>
        <taxon>Lyophyllaceae</taxon>
        <taxon>Hypsizygus</taxon>
    </lineage>
</organism>
<dbReference type="GO" id="GO:0008270">
    <property type="term" value="F:zinc ion binding"/>
    <property type="evidence" value="ECO:0007669"/>
    <property type="project" value="UniProtKB-KW"/>
</dbReference>
<dbReference type="STRING" id="39966.A0A369JHW3"/>
<comment type="caution">
    <text evidence="6">The sequence shown here is derived from an EMBL/GenBank/DDBJ whole genome shotgun (WGS) entry which is preliminary data.</text>
</comment>
<dbReference type="Pfam" id="PF01753">
    <property type="entry name" value="zf-MYND"/>
    <property type="match status" value="1"/>
</dbReference>
<dbReference type="EMBL" id="LUEZ02000056">
    <property type="protein sequence ID" value="RDB20902.1"/>
    <property type="molecule type" value="Genomic_DNA"/>
</dbReference>
<evidence type="ECO:0000313" key="6">
    <source>
        <dbReference type="EMBL" id="RDB20902.1"/>
    </source>
</evidence>
<accession>A0A369JHW3</accession>
<reference evidence="6" key="1">
    <citation type="submission" date="2018-04" db="EMBL/GenBank/DDBJ databases">
        <title>Whole genome sequencing of Hypsizygus marmoreus.</title>
        <authorList>
            <person name="Choi I.-G."/>
            <person name="Min B."/>
            <person name="Kim J.-G."/>
            <person name="Kim S."/>
            <person name="Oh Y.-L."/>
            <person name="Kong W.-S."/>
            <person name="Park H."/>
            <person name="Jeong J."/>
            <person name="Song E.-S."/>
        </authorList>
    </citation>
    <scope>NUCLEOTIDE SEQUENCE [LARGE SCALE GENOMIC DNA]</scope>
    <source>
        <strain evidence="6">51987-8</strain>
    </source>
</reference>
<dbReference type="PROSITE" id="PS50865">
    <property type="entry name" value="ZF_MYND_2"/>
    <property type="match status" value="1"/>
</dbReference>
<dbReference type="Proteomes" id="UP000076154">
    <property type="component" value="Unassembled WGS sequence"/>
</dbReference>
<dbReference type="OrthoDB" id="265717at2759"/>
<dbReference type="AlphaFoldDB" id="A0A369JHW3"/>
<gene>
    <name evidence="6" type="ORF">Hypma_012003</name>
</gene>
<dbReference type="InterPro" id="IPR002893">
    <property type="entry name" value="Znf_MYND"/>
</dbReference>
<proteinExistence type="predicted"/>
<protein>
    <recommendedName>
        <fullName evidence="5">MYND-type domain-containing protein</fullName>
    </recommendedName>
</protein>
<evidence type="ECO:0000259" key="5">
    <source>
        <dbReference type="PROSITE" id="PS50865"/>
    </source>
</evidence>
<dbReference type="InParanoid" id="A0A369JHW3"/>
<evidence type="ECO:0000256" key="4">
    <source>
        <dbReference type="PROSITE-ProRule" id="PRU00134"/>
    </source>
</evidence>
<evidence type="ECO:0000256" key="3">
    <source>
        <dbReference type="ARBA" id="ARBA00022833"/>
    </source>
</evidence>
<dbReference type="SUPFAM" id="SSF144232">
    <property type="entry name" value="HIT/MYND zinc finger-like"/>
    <property type="match status" value="1"/>
</dbReference>